<evidence type="ECO:0000256" key="2">
    <source>
        <dbReference type="ARBA" id="ARBA00022801"/>
    </source>
</evidence>
<dbReference type="HOGENOM" id="CLU_554924_0_0_1"/>
<dbReference type="GO" id="GO:0003847">
    <property type="term" value="F:1-alkyl-2-acetylglycerophosphocholine esterase activity"/>
    <property type="evidence" value="ECO:0007669"/>
    <property type="project" value="UniProtKB-EC"/>
</dbReference>
<evidence type="ECO:0000256" key="1">
    <source>
        <dbReference type="ARBA" id="ARBA00013201"/>
    </source>
</evidence>
<dbReference type="eggNOG" id="KOG3847">
    <property type="taxonomic scope" value="Eukaryota"/>
</dbReference>
<feature type="transmembrane region" description="Helical" evidence="5">
    <location>
        <begin position="67"/>
        <end position="89"/>
    </location>
</feature>
<feature type="transmembrane region" description="Helical" evidence="5">
    <location>
        <begin position="95"/>
        <end position="118"/>
    </location>
</feature>
<dbReference type="Pfam" id="PF03403">
    <property type="entry name" value="PAF-AH_p_II"/>
    <property type="match status" value="1"/>
</dbReference>
<evidence type="ECO:0000313" key="6">
    <source>
        <dbReference type="EMBL" id="EAS02085.1"/>
    </source>
</evidence>
<keyword evidence="5" id="KW-1133">Transmembrane helix</keyword>
<organism evidence="6 7">
    <name type="scientific">Tetrahymena thermophila (strain SB210)</name>
    <dbReference type="NCBI Taxonomy" id="312017"/>
    <lineage>
        <taxon>Eukaryota</taxon>
        <taxon>Sar</taxon>
        <taxon>Alveolata</taxon>
        <taxon>Ciliophora</taxon>
        <taxon>Intramacronucleata</taxon>
        <taxon>Oligohymenophorea</taxon>
        <taxon>Hymenostomatida</taxon>
        <taxon>Tetrahymenina</taxon>
        <taxon>Tetrahymenidae</taxon>
        <taxon>Tetrahymena</taxon>
    </lineage>
</organism>
<keyword evidence="3" id="KW-0442">Lipid degradation</keyword>
<proteinExistence type="predicted"/>
<feature type="transmembrane region" description="Helical" evidence="5">
    <location>
        <begin position="42"/>
        <end position="60"/>
    </location>
</feature>
<dbReference type="EMBL" id="GG662547">
    <property type="protein sequence ID" value="EAS02085.1"/>
    <property type="molecule type" value="Genomic_DNA"/>
</dbReference>
<name>I7M338_TETTS</name>
<dbReference type="Gene3D" id="3.40.50.1820">
    <property type="entry name" value="alpha/beta hydrolase"/>
    <property type="match status" value="1"/>
</dbReference>
<keyword evidence="7" id="KW-1185">Reference proteome</keyword>
<accession>I7M338</accession>
<dbReference type="EC" id="3.1.1.47" evidence="1"/>
<keyword evidence="5" id="KW-0472">Membrane</keyword>
<dbReference type="PANTHER" id="PTHR10272:SF0">
    <property type="entry name" value="PLATELET-ACTIVATING FACTOR ACETYLHYDROLASE"/>
    <property type="match status" value="1"/>
</dbReference>
<dbReference type="InParanoid" id="I7M338"/>
<sequence>MKDKELRGFEFILIANQMLSIFKLSEPKVINDIPWLKFLDDYQFLSIWAFLICFIGYYKIDGIRINVITVILAEICIILQEYNIISYGYRSYNMMAGLTFVLLSMIVYYTFPVLRLLLTTGTFKNIGFVYKEISGTEVSVFYPTDEKYAKKYDVSYMPYPGYFDTLNFIFKRQLGIRIAPPKWLIKISGQVMVKKMMGVINNANLKILSSKMPIVIYSHGLSSNRNYSASFCKDLASKGCIVISLQHKDEDYLEKISLPPKELDFVNAMHQAMIRRKEQVKQVLDFAFDKNKLATLFKNQEQITAFNSLKLNDKAIICGHSYGGQTAVLCGLDDDRIFATIALDPVMSIFDLPSFKPLIERQVNKPFLVLTSDNFNKNFGWYKQKEGLSKWLSHNTNSKNLLLASRMKNTYHVDYIDAALFQPRELQILRKDVYSPNTVSMNLIMINKLAEFFIFEALKSPENFDSQKILDKFDDMCKNAIKETNPLEIIQN</sequence>
<keyword evidence="4" id="KW-0443">Lipid metabolism</keyword>
<reference evidence="7" key="1">
    <citation type="journal article" date="2006" name="PLoS Biol.">
        <title>Macronuclear genome sequence of the ciliate Tetrahymena thermophila, a model eukaryote.</title>
        <authorList>
            <person name="Eisen J.A."/>
            <person name="Coyne R.S."/>
            <person name="Wu M."/>
            <person name="Wu D."/>
            <person name="Thiagarajan M."/>
            <person name="Wortman J.R."/>
            <person name="Badger J.H."/>
            <person name="Ren Q."/>
            <person name="Amedeo P."/>
            <person name="Jones K.M."/>
            <person name="Tallon L.J."/>
            <person name="Delcher A.L."/>
            <person name="Salzberg S.L."/>
            <person name="Silva J.C."/>
            <person name="Haas B.J."/>
            <person name="Majoros W.H."/>
            <person name="Farzad M."/>
            <person name="Carlton J.M."/>
            <person name="Smith R.K. Jr."/>
            <person name="Garg J."/>
            <person name="Pearlman R.E."/>
            <person name="Karrer K.M."/>
            <person name="Sun L."/>
            <person name="Manning G."/>
            <person name="Elde N.C."/>
            <person name="Turkewitz A.P."/>
            <person name="Asai D.J."/>
            <person name="Wilkes D.E."/>
            <person name="Wang Y."/>
            <person name="Cai H."/>
            <person name="Collins K."/>
            <person name="Stewart B.A."/>
            <person name="Lee S.R."/>
            <person name="Wilamowska K."/>
            <person name="Weinberg Z."/>
            <person name="Ruzzo W.L."/>
            <person name="Wloga D."/>
            <person name="Gaertig J."/>
            <person name="Frankel J."/>
            <person name="Tsao C.-C."/>
            <person name="Gorovsky M.A."/>
            <person name="Keeling P.J."/>
            <person name="Waller R.F."/>
            <person name="Patron N.J."/>
            <person name="Cherry J.M."/>
            <person name="Stover N.A."/>
            <person name="Krieger C.J."/>
            <person name="del Toro C."/>
            <person name="Ryder H.F."/>
            <person name="Williamson S.C."/>
            <person name="Barbeau R.A."/>
            <person name="Hamilton E.P."/>
            <person name="Orias E."/>
        </authorList>
    </citation>
    <scope>NUCLEOTIDE SEQUENCE [LARGE SCALE GENOMIC DNA]</scope>
    <source>
        <strain evidence="7">SB210</strain>
    </source>
</reference>
<dbReference type="Proteomes" id="UP000009168">
    <property type="component" value="Unassembled WGS sequence"/>
</dbReference>
<keyword evidence="2" id="KW-0378">Hydrolase</keyword>
<dbReference type="KEGG" id="tet:TTHERM_00556670"/>
<evidence type="ECO:0000256" key="5">
    <source>
        <dbReference type="SAM" id="Phobius"/>
    </source>
</evidence>
<dbReference type="RefSeq" id="XP_001022330.1">
    <property type="nucleotide sequence ID" value="XM_001022330.3"/>
</dbReference>
<dbReference type="AlphaFoldDB" id="I7M338"/>
<dbReference type="ESTHER" id="tetts-q240i0">
    <property type="family name" value="PAF-Acetylhydrolase"/>
</dbReference>
<evidence type="ECO:0000313" key="7">
    <source>
        <dbReference type="Proteomes" id="UP000009168"/>
    </source>
</evidence>
<evidence type="ECO:0000256" key="4">
    <source>
        <dbReference type="ARBA" id="ARBA00023098"/>
    </source>
</evidence>
<dbReference type="GO" id="GO:0016042">
    <property type="term" value="P:lipid catabolic process"/>
    <property type="evidence" value="ECO:0007669"/>
    <property type="project" value="UniProtKB-KW"/>
</dbReference>
<protein>
    <recommendedName>
        <fullName evidence="1">1-alkyl-2-acetylglycerophosphocholine esterase</fullName>
        <ecNumber evidence="1">3.1.1.47</ecNumber>
    </recommendedName>
</protein>
<dbReference type="SUPFAM" id="SSF53474">
    <property type="entry name" value="alpha/beta-Hydrolases"/>
    <property type="match status" value="1"/>
</dbReference>
<gene>
    <name evidence="6" type="ORF">TTHERM_00556670</name>
</gene>
<dbReference type="GeneID" id="7828064"/>
<dbReference type="STRING" id="312017.I7M338"/>
<dbReference type="PANTHER" id="PTHR10272">
    <property type="entry name" value="PLATELET-ACTIVATING FACTOR ACETYLHYDROLASE"/>
    <property type="match status" value="1"/>
</dbReference>
<dbReference type="OrthoDB" id="287499at2759"/>
<evidence type="ECO:0000256" key="3">
    <source>
        <dbReference type="ARBA" id="ARBA00022963"/>
    </source>
</evidence>
<dbReference type="InterPro" id="IPR029058">
    <property type="entry name" value="AB_hydrolase_fold"/>
</dbReference>
<keyword evidence="5" id="KW-0812">Transmembrane</keyword>